<proteinExistence type="predicted"/>
<dbReference type="Gene3D" id="3.30.420.10">
    <property type="entry name" value="Ribonuclease H-like superfamily/Ribonuclease H"/>
    <property type="match status" value="1"/>
</dbReference>
<accession>A0A0K2TJ82</accession>
<sequence>MDKKENGGSYLFQQDSAPAHKVRKVQAWVNDNVQVFLYLLTWPSNSPDLNLLEFNV</sequence>
<dbReference type="GO" id="GO:0003676">
    <property type="term" value="F:nucleic acid binding"/>
    <property type="evidence" value="ECO:0007669"/>
    <property type="project" value="InterPro"/>
</dbReference>
<dbReference type="InterPro" id="IPR036397">
    <property type="entry name" value="RNaseH_sf"/>
</dbReference>
<evidence type="ECO:0000313" key="1">
    <source>
        <dbReference type="EMBL" id="CDW25712.1"/>
    </source>
</evidence>
<protein>
    <recommendedName>
        <fullName evidence="2">Tc1-like transposase DDE domain-containing protein</fullName>
    </recommendedName>
</protein>
<name>A0A0K2TJ82_LEPSM</name>
<reference evidence="1" key="1">
    <citation type="submission" date="2014-05" db="EMBL/GenBank/DDBJ databases">
        <authorList>
            <person name="Chronopoulou M."/>
        </authorList>
    </citation>
    <scope>NUCLEOTIDE SEQUENCE</scope>
    <source>
        <tissue evidence="1">Whole organism</tissue>
    </source>
</reference>
<organism evidence="1">
    <name type="scientific">Lepeophtheirus salmonis</name>
    <name type="common">Salmon louse</name>
    <name type="synonym">Caligus salmonis</name>
    <dbReference type="NCBI Taxonomy" id="72036"/>
    <lineage>
        <taxon>Eukaryota</taxon>
        <taxon>Metazoa</taxon>
        <taxon>Ecdysozoa</taxon>
        <taxon>Arthropoda</taxon>
        <taxon>Crustacea</taxon>
        <taxon>Multicrustacea</taxon>
        <taxon>Hexanauplia</taxon>
        <taxon>Copepoda</taxon>
        <taxon>Siphonostomatoida</taxon>
        <taxon>Caligidae</taxon>
        <taxon>Lepeophtheirus</taxon>
    </lineage>
</organism>
<dbReference type="EMBL" id="HACA01008351">
    <property type="protein sequence ID" value="CDW25712.1"/>
    <property type="molecule type" value="Transcribed_RNA"/>
</dbReference>
<evidence type="ECO:0008006" key="2">
    <source>
        <dbReference type="Google" id="ProtNLM"/>
    </source>
</evidence>
<dbReference type="AlphaFoldDB" id="A0A0K2TJ82"/>